<evidence type="ECO:0000256" key="9">
    <source>
        <dbReference type="ARBA" id="ARBA00022679"/>
    </source>
</evidence>
<dbReference type="GO" id="GO:0002939">
    <property type="term" value="P:tRNA N1-guanine methylation"/>
    <property type="evidence" value="ECO:0007669"/>
    <property type="project" value="TreeGrafter"/>
</dbReference>
<evidence type="ECO:0000256" key="12">
    <source>
        <dbReference type="ARBA" id="ARBA00029736"/>
    </source>
</evidence>
<proteinExistence type="inferred from homology"/>
<reference evidence="19 20" key="1">
    <citation type="journal article" date="2010" name="Stand. Genomic Sci.">
        <title>Complete genome sequence of Acetohalobium arabaticum type strain (Z-7288).</title>
        <authorList>
            <person name="Sikorski J."/>
            <person name="Lapidus A."/>
            <person name="Chertkov O."/>
            <person name="Lucas S."/>
            <person name="Copeland A."/>
            <person name="Glavina Del Rio T."/>
            <person name="Nolan M."/>
            <person name="Tice H."/>
            <person name="Cheng J.F."/>
            <person name="Han C."/>
            <person name="Brambilla E."/>
            <person name="Pitluck S."/>
            <person name="Liolios K."/>
            <person name="Ivanova N."/>
            <person name="Mavromatis K."/>
            <person name="Mikhailova N."/>
            <person name="Pati A."/>
            <person name="Bruce D."/>
            <person name="Detter C."/>
            <person name="Tapia R."/>
            <person name="Goodwin L."/>
            <person name="Chen A."/>
            <person name="Palaniappan K."/>
            <person name="Land M."/>
            <person name="Hauser L."/>
            <person name="Chang Y.J."/>
            <person name="Jeffries C.D."/>
            <person name="Rohde M."/>
            <person name="Goker M."/>
            <person name="Spring S."/>
            <person name="Woyke T."/>
            <person name="Bristow J."/>
            <person name="Eisen J.A."/>
            <person name="Markowitz V."/>
            <person name="Hugenholtz P."/>
            <person name="Kyrpides N.C."/>
            <person name="Klenk H.P."/>
        </authorList>
    </citation>
    <scope>NUCLEOTIDE SEQUENCE [LARGE SCALE GENOMIC DNA]</scope>
    <source>
        <strain evidence="20">ATCC 49924 / DSM 5501 / Z-7288</strain>
    </source>
</reference>
<dbReference type="HAMAP" id="MF_00605">
    <property type="entry name" value="TrmD"/>
    <property type="match status" value="1"/>
</dbReference>
<evidence type="ECO:0000256" key="8">
    <source>
        <dbReference type="ARBA" id="ARBA00022603"/>
    </source>
</evidence>
<dbReference type="PANTHER" id="PTHR46417:SF1">
    <property type="entry name" value="TRNA (GUANINE-N(1)-)-METHYLTRANSFERASE"/>
    <property type="match status" value="1"/>
</dbReference>
<dbReference type="Pfam" id="PF01746">
    <property type="entry name" value="tRNA_m1G_MT"/>
    <property type="match status" value="1"/>
</dbReference>
<keyword evidence="10 15" id="KW-0949">S-adenosyl-L-methionine</keyword>
<dbReference type="EC" id="2.1.1.228" evidence="5 15"/>
<dbReference type="STRING" id="574087.Acear_1665"/>
<evidence type="ECO:0000256" key="13">
    <source>
        <dbReference type="ARBA" id="ARBA00033392"/>
    </source>
</evidence>
<dbReference type="AlphaFoldDB" id="D9QRM9"/>
<sequence length="244" mass="27831">MLKFHILTIFPEMFTGPLNESILKRAQNEELIKIDITDIRSFAQNKHNNVDDAPYGGGAGMVMKPEPIFRAVEDVESDESKVIFLSPQGKTFDQKIAKELAEEEHLVLLCGRYEGVDERVRKEVVDEEISIGDYVLTGGELSAMVVIDAVARMIPGVLGTHQSAVEDSFYHGILDYPHYTRPRKYRSLEVPEVLLSGDHQKIADWRKKQALKRTLLRRPDLLEEVELSDEERELLSNIKKELDK</sequence>
<gene>
    <name evidence="15" type="primary">trmD</name>
    <name evidence="19" type="ordered locus">Acear_1665</name>
</gene>
<dbReference type="InterPro" id="IPR029028">
    <property type="entry name" value="Alpha/beta_knot_MTases"/>
</dbReference>
<feature type="domain" description="tRNA methyltransferase TRMD/TRM10-type" evidence="18">
    <location>
        <begin position="2"/>
        <end position="223"/>
    </location>
</feature>
<dbReference type="SUPFAM" id="SSF75217">
    <property type="entry name" value="alpha/beta knot"/>
    <property type="match status" value="1"/>
</dbReference>
<comment type="similarity">
    <text evidence="3 15 17">Belongs to the RNA methyltransferase TrmD family.</text>
</comment>
<feature type="binding site" evidence="15 16">
    <location>
        <position position="111"/>
    </location>
    <ligand>
        <name>S-adenosyl-L-methionine</name>
        <dbReference type="ChEBI" id="CHEBI:59789"/>
    </ligand>
</feature>
<keyword evidence="9 15" id="KW-0808">Transferase</keyword>
<keyword evidence="20" id="KW-1185">Reference proteome</keyword>
<dbReference type="EMBL" id="CP002105">
    <property type="protein sequence ID" value="ADL13170.1"/>
    <property type="molecule type" value="Genomic_DNA"/>
</dbReference>
<dbReference type="InterPro" id="IPR029026">
    <property type="entry name" value="tRNA_m1G_MTases_N"/>
</dbReference>
<dbReference type="NCBIfam" id="NF000648">
    <property type="entry name" value="PRK00026.1"/>
    <property type="match status" value="1"/>
</dbReference>
<dbReference type="OrthoDB" id="9807416at2"/>
<dbReference type="KEGG" id="aar:Acear_1665"/>
<dbReference type="RefSeq" id="WP_013278615.1">
    <property type="nucleotide sequence ID" value="NC_014378.1"/>
</dbReference>
<evidence type="ECO:0000256" key="6">
    <source>
        <dbReference type="ARBA" id="ARBA00014679"/>
    </source>
</evidence>
<dbReference type="InterPro" id="IPR002649">
    <property type="entry name" value="tRNA_m1G_MeTrfase_TrmD"/>
</dbReference>
<keyword evidence="7 15" id="KW-0963">Cytoplasm</keyword>
<evidence type="ECO:0000313" key="19">
    <source>
        <dbReference type="EMBL" id="ADL13170.1"/>
    </source>
</evidence>
<dbReference type="FunFam" id="3.40.1280.10:FF:000001">
    <property type="entry name" value="tRNA (guanine-N(1)-)-methyltransferase"/>
    <property type="match status" value="1"/>
</dbReference>
<dbReference type="PIRSF" id="PIRSF000386">
    <property type="entry name" value="tRNA_mtase"/>
    <property type="match status" value="1"/>
</dbReference>
<accession>D9QRM9</accession>
<evidence type="ECO:0000256" key="2">
    <source>
        <dbReference type="ARBA" id="ARBA00004496"/>
    </source>
</evidence>
<comment type="function">
    <text evidence="1 15 17">Specifically methylates guanosine-37 in various tRNAs.</text>
</comment>
<evidence type="ECO:0000256" key="7">
    <source>
        <dbReference type="ARBA" id="ARBA00022490"/>
    </source>
</evidence>
<dbReference type="Gene3D" id="3.40.1280.10">
    <property type="match status" value="1"/>
</dbReference>
<dbReference type="GO" id="GO:0005829">
    <property type="term" value="C:cytosol"/>
    <property type="evidence" value="ECO:0007669"/>
    <property type="project" value="TreeGrafter"/>
</dbReference>
<dbReference type="PANTHER" id="PTHR46417">
    <property type="entry name" value="TRNA (GUANINE-N(1)-)-METHYLTRANSFERASE"/>
    <property type="match status" value="1"/>
</dbReference>
<evidence type="ECO:0000256" key="5">
    <source>
        <dbReference type="ARBA" id="ARBA00012807"/>
    </source>
</evidence>
<dbReference type="Proteomes" id="UP000001661">
    <property type="component" value="Chromosome"/>
</dbReference>
<organism evidence="19 20">
    <name type="scientific">Acetohalobium arabaticum (strain ATCC 49924 / DSM 5501 / Z-7288)</name>
    <dbReference type="NCBI Taxonomy" id="574087"/>
    <lineage>
        <taxon>Bacteria</taxon>
        <taxon>Bacillati</taxon>
        <taxon>Bacillota</taxon>
        <taxon>Clostridia</taxon>
        <taxon>Halanaerobiales</taxon>
        <taxon>Halobacteroidaceae</taxon>
        <taxon>Acetohalobium</taxon>
    </lineage>
</organism>
<evidence type="ECO:0000256" key="15">
    <source>
        <dbReference type="HAMAP-Rule" id="MF_00605"/>
    </source>
</evidence>
<evidence type="ECO:0000313" key="20">
    <source>
        <dbReference type="Proteomes" id="UP000001661"/>
    </source>
</evidence>
<dbReference type="HOGENOM" id="CLU_047363_0_1_9"/>
<dbReference type="InterPro" id="IPR023148">
    <property type="entry name" value="tRNA_m1G_MeTrfase_C_sf"/>
</dbReference>
<dbReference type="GO" id="GO:0052906">
    <property type="term" value="F:tRNA (guanine(37)-N1)-methyltransferase activity"/>
    <property type="evidence" value="ECO:0007669"/>
    <property type="project" value="UniProtKB-UniRule"/>
</dbReference>
<evidence type="ECO:0000256" key="1">
    <source>
        <dbReference type="ARBA" id="ARBA00002634"/>
    </source>
</evidence>
<evidence type="ECO:0000256" key="10">
    <source>
        <dbReference type="ARBA" id="ARBA00022691"/>
    </source>
</evidence>
<dbReference type="NCBIfam" id="TIGR00088">
    <property type="entry name" value="trmD"/>
    <property type="match status" value="1"/>
</dbReference>
<keyword evidence="8 15" id="KW-0489">Methyltransferase</keyword>
<keyword evidence="11 15" id="KW-0819">tRNA processing</keyword>
<comment type="subcellular location">
    <subcellularLocation>
        <location evidence="2 15 17">Cytoplasm</location>
    </subcellularLocation>
</comment>
<evidence type="ECO:0000256" key="17">
    <source>
        <dbReference type="RuleBase" id="RU003464"/>
    </source>
</evidence>
<evidence type="ECO:0000256" key="4">
    <source>
        <dbReference type="ARBA" id="ARBA00011738"/>
    </source>
</evidence>
<evidence type="ECO:0000256" key="14">
    <source>
        <dbReference type="ARBA" id="ARBA00047783"/>
    </source>
</evidence>
<evidence type="ECO:0000259" key="18">
    <source>
        <dbReference type="Pfam" id="PF01746"/>
    </source>
</evidence>
<dbReference type="CDD" id="cd18080">
    <property type="entry name" value="TrmD-like"/>
    <property type="match status" value="1"/>
</dbReference>
<dbReference type="FunFam" id="1.10.1270.20:FF:000001">
    <property type="entry name" value="tRNA (guanine-N(1)-)-methyltransferase"/>
    <property type="match status" value="1"/>
</dbReference>
<name>D9QRM9_ACEAZ</name>
<feature type="binding site" evidence="15 16">
    <location>
        <begin position="131"/>
        <end position="136"/>
    </location>
    <ligand>
        <name>S-adenosyl-L-methionine</name>
        <dbReference type="ChEBI" id="CHEBI:59789"/>
    </ligand>
</feature>
<dbReference type="eggNOG" id="COG0336">
    <property type="taxonomic scope" value="Bacteria"/>
</dbReference>
<protein>
    <recommendedName>
        <fullName evidence="6 15">tRNA (guanine-N(1)-)-methyltransferase</fullName>
        <ecNumber evidence="5 15">2.1.1.228</ecNumber>
    </recommendedName>
    <alternativeName>
        <fullName evidence="12 15">M1G-methyltransferase</fullName>
    </alternativeName>
    <alternativeName>
        <fullName evidence="13 15">tRNA [GM37] methyltransferase</fullName>
    </alternativeName>
</protein>
<dbReference type="InterPro" id="IPR016009">
    <property type="entry name" value="tRNA_MeTrfase_TRMD/TRM10"/>
</dbReference>
<evidence type="ECO:0000256" key="16">
    <source>
        <dbReference type="PIRSR" id="PIRSR000386-1"/>
    </source>
</evidence>
<comment type="catalytic activity">
    <reaction evidence="14 15 17">
        <text>guanosine(37) in tRNA + S-adenosyl-L-methionine = N(1)-methylguanosine(37) in tRNA + S-adenosyl-L-homocysteine + H(+)</text>
        <dbReference type="Rhea" id="RHEA:36899"/>
        <dbReference type="Rhea" id="RHEA-COMP:10145"/>
        <dbReference type="Rhea" id="RHEA-COMP:10147"/>
        <dbReference type="ChEBI" id="CHEBI:15378"/>
        <dbReference type="ChEBI" id="CHEBI:57856"/>
        <dbReference type="ChEBI" id="CHEBI:59789"/>
        <dbReference type="ChEBI" id="CHEBI:73542"/>
        <dbReference type="ChEBI" id="CHEBI:74269"/>
        <dbReference type="EC" id="2.1.1.228"/>
    </reaction>
</comment>
<comment type="subunit">
    <text evidence="4 15 17">Homodimer.</text>
</comment>
<evidence type="ECO:0000256" key="3">
    <source>
        <dbReference type="ARBA" id="ARBA00007630"/>
    </source>
</evidence>
<dbReference type="Gene3D" id="1.10.1270.20">
    <property type="entry name" value="tRNA(m1g37)methyltransferase, domain 2"/>
    <property type="match status" value="1"/>
</dbReference>
<evidence type="ECO:0000256" key="11">
    <source>
        <dbReference type="ARBA" id="ARBA00022694"/>
    </source>
</evidence>